<organism evidence="1 2">
    <name type="scientific">Sporosarcina jeotgali</name>
    <dbReference type="NCBI Taxonomy" id="3020056"/>
    <lineage>
        <taxon>Bacteria</taxon>
        <taxon>Bacillati</taxon>
        <taxon>Bacillota</taxon>
        <taxon>Bacilli</taxon>
        <taxon>Bacillales</taxon>
        <taxon>Caryophanaceae</taxon>
        <taxon>Sporosarcina</taxon>
    </lineage>
</organism>
<evidence type="ECO:0000313" key="2">
    <source>
        <dbReference type="Proteomes" id="UP001303532"/>
    </source>
</evidence>
<gene>
    <name evidence="1" type="ORF">PGH26_02095</name>
</gene>
<dbReference type="EMBL" id="CP116341">
    <property type="protein sequence ID" value="WOV84739.1"/>
    <property type="molecule type" value="Genomic_DNA"/>
</dbReference>
<keyword evidence="2" id="KW-1185">Reference proteome</keyword>
<sequence>MKELTRESKEFKRVLHNLHLENLSLSPDMQKRVVELINAKASISPNLIKDVLRHGKV</sequence>
<keyword evidence="1" id="KW-0378">Hydrolase</keyword>
<accession>A0ABZ0L0N4</accession>
<proteinExistence type="predicted"/>
<dbReference type="GO" id="GO:0016787">
    <property type="term" value="F:hydrolase activity"/>
    <property type="evidence" value="ECO:0007669"/>
    <property type="project" value="UniProtKB-KW"/>
</dbReference>
<dbReference type="RefSeq" id="WP_323692384.1">
    <property type="nucleotide sequence ID" value="NZ_CP116341.1"/>
</dbReference>
<reference evidence="1 2" key="1">
    <citation type="submission" date="2023-01" db="EMBL/GenBank/DDBJ databases">
        <title>Sporosarcina sp. nov., isolated from Korean tranditional fermented seafood 'Jeotgal'.</title>
        <authorList>
            <person name="Yang A.-I."/>
        </authorList>
    </citation>
    <scope>NUCLEOTIDE SEQUENCE [LARGE SCALE GENOMIC DNA]</scope>
    <source>
        <strain evidence="1 2">B2O-1</strain>
    </source>
</reference>
<protein>
    <submittedName>
        <fullName evidence="1">Zn-dependent hydrolase</fullName>
    </submittedName>
</protein>
<dbReference type="Proteomes" id="UP001303532">
    <property type="component" value="Chromosome"/>
</dbReference>
<name>A0ABZ0L0N4_9BACL</name>
<evidence type="ECO:0000313" key="1">
    <source>
        <dbReference type="EMBL" id="WOV84739.1"/>
    </source>
</evidence>